<sequence>MLRRGVRGYGWKNEDKARTQSGPSPRKEKAQRPPSWRSHTKGPPADGPNKPAEKSGTAGNTRSREEEGSLLNGTSQLHYTLSEIYWQKQIESGGVGYHQKNIHHAGQHTGSSCERDRSRDMELVSSQKQSGRVEWAECKSLFTSWVGRSEFVKGLQLKLGQSRANTKNVTSGQATMRTFLRPTAVVSADLQRTCRKDSPKKFQENLRCDLAAV</sequence>
<evidence type="ECO:0000313" key="3">
    <source>
        <dbReference type="Proteomes" id="UP001215280"/>
    </source>
</evidence>
<dbReference type="EMBL" id="JARJLG010000001">
    <property type="protein sequence ID" value="KAJ7785360.1"/>
    <property type="molecule type" value="Genomic_DNA"/>
</dbReference>
<evidence type="ECO:0000313" key="2">
    <source>
        <dbReference type="EMBL" id="KAJ7785360.1"/>
    </source>
</evidence>
<name>A0AAD7KIF5_9AGAR</name>
<comment type="caution">
    <text evidence="2">The sequence shown here is derived from an EMBL/GenBank/DDBJ whole genome shotgun (WGS) entry which is preliminary data.</text>
</comment>
<organism evidence="2 3">
    <name type="scientific">Mycena maculata</name>
    <dbReference type="NCBI Taxonomy" id="230809"/>
    <lineage>
        <taxon>Eukaryota</taxon>
        <taxon>Fungi</taxon>
        <taxon>Dikarya</taxon>
        <taxon>Basidiomycota</taxon>
        <taxon>Agaricomycotina</taxon>
        <taxon>Agaricomycetes</taxon>
        <taxon>Agaricomycetidae</taxon>
        <taxon>Agaricales</taxon>
        <taxon>Marasmiineae</taxon>
        <taxon>Mycenaceae</taxon>
        <taxon>Mycena</taxon>
    </lineage>
</organism>
<dbReference type="AlphaFoldDB" id="A0AAD7KIF5"/>
<reference evidence="2" key="1">
    <citation type="submission" date="2023-03" db="EMBL/GenBank/DDBJ databases">
        <title>Massive genome expansion in bonnet fungi (Mycena s.s.) driven by repeated elements and novel gene families across ecological guilds.</title>
        <authorList>
            <consortium name="Lawrence Berkeley National Laboratory"/>
            <person name="Harder C.B."/>
            <person name="Miyauchi S."/>
            <person name="Viragh M."/>
            <person name="Kuo A."/>
            <person name="Thoen E."/>
            <person name="Andreopoulos B."/>
            <person name="Lu D."/>
            <person name="Skrede I."/>
            <person name="Drula E."/>
            <person name="Henrissat B."/>
            <person name="Morin E."/>
            <person name="Kohler A."/>
            <person name="Barry K."/>
            <person name="LaButti K."/>
            <person name="Morin E."/>
            <person name="Salamov A."/>
            <person name="Lipzen A."/>
            <person name="Mereny Z."/>
            <person name="Hegedus B."/>
            <person name="Baldrian P."/>
            <person name="Stursova M."/>
            <person name="Weitz H."/>
            <person name="Taylor A."/>
            <person name="Grigoriev I.V."/>
            <person name="Nagy L.G."/>
            <person name="Martin F."/>
            <person name="Kauserud H."/>
        </authorList>
    </citation>
    <scope>NUCLEOTIDE SEQUENCE</scope>
    <source>
        <strain evidence="2">CBHHK188m</strain>
    </source>
</reference>
<protein>
    <submittedName>
        <fullName evidence="2">Uncharacterized protein</fullName>
    </submittedName>
</protein>
<evidence type="ECO:0000256" key="1">
    <source>
        <dbReference type="SAM" id="MobiDB-lite"/>
    </source>
</evidence>
<proteinExistence type="predicted"/>
<accession>A0AAD7KIF5</accession>
<feature type="region of interest" description="Disordered" evidence="1">
    <location>
        <begin position="1"/>
        <end position="71"/>
    </location>
</feature>
<gene>
    <name evidence="2" type="ORF">DFH07DRAFT_763949</name>
</gene>
<keyword evidence="3" id="KW-1185">Reference proteome</keyword>
<dbReference type="Proteomes" id="UP001215280">
    <property type="component" value="Unassembled WGS sequence"/>
</dbReference>